<comment type="caution">
    <text evidence="2">The sequence shown here is derived from an EMBL/GenBank/DDBJ whole genome shotgun (WGS) entry which is preliminary data.</text>
</comment>
<feature type="region of interest" description="Disordered" evidence="1">
    <location>
        <begin position="1"/>
        <end position="77"/>
    </location>
</feature>
<organism evidence="2 3">
    <name type="scientific">Champsocephalus gunnari</name>
    <name type="common">Mackerel icefish</name>
    <dbReference type="NCBI Taxonomy" id="52237"/>
    <lineage>
        <taxon>Eukaryota</taxon>
        <taxon>Metazoa</taxon>
        <taxon>Chordata</taxon>
        <taxon>Craniata</taxon>
        <taxon>Vertebrata</taxon>
        <taxon>Euteleostomi</taxon>
        <taxon>Actinopterygii</taxon>
        <taxon>Neopterygii</taxon>
        <taxon>Teleostei</taxon>
        <taxon>Neoteleostei</taxon>
        <taxon>Acanthomorphata</taxon>
        <taxon>Eupercaria</taxon>
        <taxon>Perciformes</taxon>
        <taxon>Notothenioidei</taxon>
        <taxon>Channichthyidae</taxon>
        <taxon>Champsocephalus</taxon>
    </lineage>
</organism>
<accession>A0AAN8H7T3</accession>
<dbReference type="AlphaFoldDB" id="A0AAN8H7T3"/>
<feature type="compositionally biased region" description="Gly residues" evidence="1">
    <location>
        <begin position="248"/>
        <end position="269"/>
    </location>
</feature>
<feature type="compositionally biased region" description="Low complexity" evidence="1">
    <location>
        <begin position="291"/>
        <end position="314"/>
    </location>
</feature>
<feature type="compositionally biased region" description="Polar residues" evidence="1">
    <location>
        <begin position="362"/>
        <end position="376"/>
    </location>
</feature>
<sequence>MAENVLDSGPPSAKRPKLSPLSASDGNDFGSLFDLEHDLPDELITPNDSGLVNGGDLSQLHTSLGGGGPAGLGPGGGGGAGGMGLGLGLGGQDAVAKHKQLSELLRSGAPNATQQGHQGAMGSPGGSSALGQHLANMKASPGPPQMMGQQHLSPQQQASLMQQQNAGMMGGMNRAMMAAQQKGNNGQQQPGMMGSQVMNGSPRMGFGSQGMGGSSNLLAETLQQQGAGGQAGMRGQQPGAMNKMGMMGNPGGPFGGPYAGNQGLGGAGLGPQLQNKGPNSLAQFSVDKKNQPMQGMAGMGSQQSQPGVVGPSGAPVGGGSPGMGPNAQASLVASQVSAASSAAGAPAYSRPRETKADPAATGPSSARTQVSAAGTS</sequence>
<evidence type="ECO:0000313" key="3">
    <source>
        <dbReference type="Proteomes" id="UP001331515"/>
    </source>
</evidence>
<dbReference type="EMBL" id="JAURVH010001530">
    <property type="protein sequence ID" value="KAK5905618.1"/>
    <property type="molecule type" value="Genomic_DNA"/>
</dbReference>
<feature type="compositionally biased region" description="Gly residues" evidence="1">
    <location>
        <begin position="64"/>
        <end position="77"/>
    </location>
</feature>
<dbReference type="Proteomes" id="UP001331515">
    <property type="component" value="Unassembled WGS sequence"/>
</dbReference>
<reference evidence="2 3" key="1">
    <citation type="journal article" date="2023" name="Mol. Biol. Evol.">
        <title>Genomics of Secondarily Temperate Adaptation in the Only Non-Antarctic Icefish.</title>
        <authorList>
            <person name="Rivera-Colon A.G."/>
            <person name="Rayamajhi N."/>
            <person name="Minhas B.F."/>
            <person name="Madrigal G."/>
            <person name="Bilyk K.T."/>
            <person name="Yoon V."/>
            <person name="Hune M."/>
            <person name="Gregory S."/>
            <person name="Cheng C.H.C."/>
            <person name="Catchen J.M."/>
        </authorList>
    </citation>
    <scope>NUCLEOTIDE SEQUENCE [LARGE SCALE GENOMIC DNA]</scope>
    <source>
        <tissue evidence="2">White muscle</tissue>
    </source>
</reference>
<evidence type="ECO:0000313" key="2">
    <source>
        <dbReference type="EMBL" id="KAK5905618.1"/>
    </source>
</evidence>
<evidence type="ECO:0000256" key="1">
    <source>
        <dbReference type="SAM" id="MobiDB-lite"/>
    </source>
</evidence>
<proteinExistence type="predicted"/>
<protein>
    <submittedName>
        <fullName evidence="2">Uncharacterized protein</fullName>
    </submittedName>
</protein>
<keyword evidence="3" id="KW-1185">Reference proteome</keyword>
<feature type="region of interest" description="Disordered" evidence="1">
    <location>
        <begin position="245"/>
        <end position="376"/>
    </location>
</feature>
<feature type="compositionally biased region" description="Low complexity" evidence="1">
    <location>
        <begin position="323"/>
        <end position="349"/>
    </location>
</feature>
<gene>
    <name evidence="2" type="ORF">CgunFtcFv8_001561</name>
</gene>
<feature type="region of interest" description="Disordered" evidence="1">
    <location>
        <begin position="110"/>
        <end position="161"/>
    </location>
</feature>
<name>A0AAN8H7T3_CHAGU</name>